<evidence type="ECO:0000256" key="1">
    <source>
        <dbReference type="ARBA" id="ARBA00010515"/>
    </source>
</evidence>
<dbReference type="Pfam" id="PF07859">
    <property type="entry name" value="Abhydrolase_3"/>
    <property type="match status" value="1"/>
</dbReference>
<dbReference type="Proteomes" id="UP001501759">
    <property type="component" value="Unassembled WGS sequence"/>
</dbReference>
<dbReference type="PANTHER" id="PTHR48081">
    <property type="entry name" value="AB HYDROLASE SUPERFAMILY PROTEIN C4A8.06C"/>
    <property type="match status" value="1"/>
</dbReference>
<dbReference type="InterPro" id="IPR029058">
    <property type="entry name" value="AB_hydrolase_fold"/>
</dbReference>
<evidence type="ECO:0000313" key="6">
    <source>
        <dbReference type="Proteomes" id="UP001501759"/>
    </source>
</evidence>
<dbReference type="GO" id="GO:0016787">
    <property type="term" value="F:hydrolase activity"/>
    <property type="evidence" value="ECO:0007669"/>
    <property type="project" value="UniProtKB-KW"/>
</dbReference>
<dbReference type="PANTHER" id="PTHR48081:SF8">
    <property type="entry name" value="ALPHA_BETA HYDROLASE FOLD-3 DOMAIN-CONTAINING PROTEIN-RELATED"/>
    <property type="match status" value="1"/>
</dbReference>
<protein>
    <submittedName>
        <fullName evidence="5">Alpha/beta hydrolase</fullName>
    </submittedName>
</protein>
<dbReference type="RefSeq" id="WP_345656918.1">
    <property type="nucleotide sequence ID" value="NZ_BAABKB010000033.1"/>
</dbReference>
<dbReference type="InterPro" id="IPR033140">
    <property type="entry name" value="Lipase_GDXG_put_SER_AS"/>
</dbReference>
<organism evidence="5 6">
    <name type="scientific">Streptomyces siamensis</name>
    <dbReference type="NCBI Taxonomy" id="1274986"/>
    <lineage>
        <taxon>Bacteria</taxon>
        <taxon>Bacillati</taxon>
        <taxon>Actinomycetota</taxon>
        <taxon>Actinomycetes</taxon>
        <taxon>Kitasatosporales</taxon>
        <taxon>Streptomycetaceae</taxon>
        <taxon>Streptomyces</taxon>
    </lineage>
</organism>
<dbReference type="SUPFAM" id="SSF53474">
    <property type="entry name" value="alpha/beta-Hydrolases"/>
    <property type="match status" value="1"/>
</dbReference>
<comment type="similarity">
    <text evidence="1">Belongs to the 'GDXG' lipolytic enzyme family.</text>
</comment>
<evidence type="ECO:0000259" key="4">
    <source>
        <dbReference type="Pfam" id="PF07859"/>
    </source>
</evidence>
<dbReference type="InterPro" id="IPR050300">
    <property type="entry name" value="GDXG_lipolytic_enzyme"/>
</dbReference>
<dbReference type="EMBL" id="BAABKB010000033">
    <property type="protein sequence ID" value="GAA5030595.1"/>
    <property type="molecule type" value="Genomic_DNA"/>
</dbReference>
<gene>
    <name evidence="5" type="ORF">GCM10023335_71160</name>
</gene>
<keyword evidence="2 5" id="KW-0378">Hydrolase</keyword>
<evidence type="ECO:0000313" key="5">
    <source>
        <dbReference type="EMBL" id="GAA5030595.1"/>
    </source>
</evidence>
<proteinExistence type="inferred from homology"/>
<dbReference type="Gene3D" id="3.40.50.1820">
    <property type="entry name" value="alpha/beta hydrolase"/>
    <property type="match status" value="1"/>
</dbReference>
<evidence type="ECO:0000256" key="2">
    <source>
        <dbReference type="ARBA" id="ARBA00022801"/>
    </source>
</evidence>
<sequence length="330" mass="35121">MDTHPPVHLDPHAERFLAQSAAADAPPLESQSPSEARADALASQRAAQAVLKPVHIHEQHLPIGPRGTVLVRIVRPEGSSGTLPAVMYCHGGGWVLGDRFSYDRTTRDLAHAGGVAVVFVEYTRSPEARYPVALEEVYAATAWIAEHGQELGLDGSRLAVAGDSAGGNLATAAALLAKRRGGPHLLQQVLFYPALDAGFDTPSYEQFADGFFLTRAQMRWFWDHYAPDRSVRTEPTAAPLRATPQELAGMPPALVITAEADVLRDEGEAYARKLTQAGVPVVAVRYLGAVHSFTAQDALAASPLTRAAVDQAGQALRHALAAPRAATGGR</sequence>
<feature type="domain" description="Alpha/beta hydrolase fold-3" evidence="4">
    <location>
        <begin position="86"/>
        <end position="294"/>
    </location>
</feature>
<keyword evidence="6" id="KW-1185">Reference proteome</keyword>
<feature type="active site" evidence="3">
    <location>
        <position position="164"/>
    </location>
</feature>
<evidence type="ECO:0000256" key="3">
    <source>
        <dbReference type="PROSITE-ProRule" id="PRU10038"/>
    </source>
</evidence>
<reference evidence="6" key="1">
    <citation type="journal article" date="2019" name="Int. J. Syst. Evol. Microbiol.">
        <title>The Global Catalogue of Microorganisms (GCM) 10K type strain sequencing project: providing services to taxonomists for standard genome sequencing and annotation.</title>
        <authorList>
            <consortium name="The Broad Institute Genomics Platform"/>
            <consortium name="The Broad Institute Genome Sequencing Center for Infectious Disease"/>
            <person name="Wu L."/>
            <person name="Ma J."/>
        </authorList>
    </citation>
    <scope>NUCLEOTIDE SEQUENCE [LARGE SCALE GENOMIC DNA]</scope>
    <source>
        <strain evidence="6">JCM 18409</strain>
    </source>
</reference>
<dbReference type="PROSITE" id="PS01174">
    <property type="entry name" value="LIPASE_GDXG_SER"/>
    <property type="match status" value="1"/>
</dbReference>
<accession>A0ABP9JFR6</accession>
<dbReference type="InterPro" id="IPR013094">
    <property type="entry name" value="AB_hydrolase_3"/>
</dbReference>
<comment type="caution">
    <text evidence="5">The sequence shown here is derived from an EMBL/GenBank/DDBJ whole genome shotgun (WGS) entry which is preliminary data.</text>
</comment>
<name>A0ABP9JFR6_9ACTN</name>